<keyword evidence="2" id="KW-0325">Glycoprotein</keyword>
<sequence length="615" mass="66075">MHNTLFIATIFTLFLLAPSSLAASRRLLGNSFAGPGNASYEYIVVGGGNAGLPLAVRLAEAGKRVAVIEAGSFYEIGNSNYSQIPALAPAFTGKDINSVSPQVDWQIQTVVQKGLTGQSPLYPRGKTLGGCSARNYNAYHRGTKGSYQKWADEVGDPSYEWDEILPYFEKSISFTPPADTRFPNATPKYDLSTLGNGTGPVSVTYGAYAWAFSTWAKKALASLGIPEIDGLTSGTLMGSSNQLLTIGADTMVRDSAETSFLRKLGLENPNLIVYPNTLATRILFDNDKKAVGIGIDFGGRNYVLNATAEVILSAGAFLSPQLLMVSGVGPENTLHKHGIKVIADRPGVGQNLTDHALGGPTYRLDLVTFDNFAQPDFVAMATEEYNSYPPSGPYASLNGDLLAFEKLPAEYLETLPNTTVADLSTLPSDWPHVEYLVVSSYTGPSEDYLGAGPDGYNYGTIQVALVAPFSRGSVNIQSADMHDKPLVDPAWLTDPRDQEIAVAGYRRVREFFDTDALKQVVIGSEVYPGREVSSDSAILRQIRNDFGAVYHASCTCRMGKIGDPTAVVDSKARVIGVKGLRVVDASSFALLPPGHPMATVYMFAEKIADEIIRGN</sequence>
<dbReference type="GO" id="GO:0016614">
    <property type="term" value="F:oxidoreductase activity, acting on CH-OH group of donors"/>
    <property type="evidence" value="ECO:0007669"/>
    <property type="project" value="InterPro"/>
</dbReference>
<evidence type="ECO:0000256" key="4">
    <source>
        <dbReference type="SAM" id="SignalP"/>
    </source>
</evidence>
<dbReference type="InterPro" id="IPR000172">
    <property type="entry name" value="GMC_OxRdtase_N"/>
</dbReference>
<evidence type="ECO:0000256" key="3">
    <source>
        <dbReference type="PIRSR" id="PIRSR000137-1"/>
    </source>
</evidence>
<keyword evidence="7" id="KW-1185">Reference proteome</keyword>
<dbReference type="Pfam" id="PF00732">
    <property type="entry name" value="GMC_oxred_N"/>
    <property type="match status" value="1"/>
</dbReference>
<proteinExistence type="inferred from homology"/>
<feature type="active site" description="Proton donor" evidence="3">
    <location>
        <position position="551"/>
    </location>
</feature>
<organism evidence="6 7">
    <name type="scientific">Byssochlamys spectabilis (strain No. 5 / NBRC 109023)</name>
    <name type="common">Paecilomyces variotii</name>
    <dbReference type="NCBI Taxonomy" id="1356009"/>
    <lineage>
        <taxon>Eukaryota</taxon>
        <taxon>Fungi</taxon>
        <taxon>Dikarya</taxon>
        <taxon>Ascomycota</taxon>
        <taxon>Pezizomycotina</taxon>
        <taxon>Eurotiomycetes</taxon>
        <taxon>Eurotiomycetidae</taxon>
        <taxon>Eurotiales</taxon>
        <taxon>Thermoascaceae</taxon>
        <taxon>Paecilomyces</taxon>
    </lineage>
</organism>
<evidence type="ECO:0000313" key="6">
    <source>
        <dbReference type="EMBL" id="GAD92454.1"/>
    </source>
</evidence>
<evidence type="ECO:0000256" key="1">
    <source>
        <dbReference type="ARBA" id="ARBA00010790"/>
    </source>
</evidence>
<reference evidence="7" key="1">
    <citation type="journal article" date="2014" name="Genome Announc.">
        <title>Draft genome sequence of the formaldehyde-resistant fungus Byssochlamys spectabilis No. 5 (anamorph Paecilomyces variotii No. 5) (NBRC109023).</title>
        <authorList>
            <person name="Oka T."/>
            <person name="Ekino K."/>
            <person name="Fukuda K."/>
            <person name="Nomura Y."/>
        </authorList>
    </citation>
    <scope>NUCLEOTIDE SEQUENCE [LARGE SCALE GENOMIC DNA]</scope>
    <source>
        <strain evidence="7">No. 5 / NBRC 109023</strain>
    </source>
</reference>
<dbReference type="Pfam" id="PF05199">
    <property type="entry name" value="GMC_oxred_C"/>
    <property type="match status" value="1"/>
</dbReference>
<dbReference type="InterPro" id="IPR007867">
    <property type="entry name" value="GMC_OxRtase_C"/>
</dbReference>
<dbReference type="PROSITE" id="PS00624">
    <property type="entry name" value="GMC_OXRED_2"/>
    <property type="match status" value="1"/>
</dbReference>
<feature type="active site" description="Proton acceptor" evidence="3">
    <location>
        <position position="595"/>
    </location>
</feature>
<dbReference type="InterPro" id="IPR036188">
    <property type="entry name" value="FAD/NAD-bd_sf"/>
</dbReference>
<dbReference type="AlphaFoldDB" id="V5F8Z1"/>
<dbReference type="GO" id="GO:0050660">
    <property type="term" value="F:flavin adenine dinucleotide binding"/>
    <property type="evidence" value="ECO:0007669"/>
    <property type="project" value="InterPro"/>
</dbReference>
<dbReference type="GO" id="GO:0044550">
    <property type="term" value="P:secondary metabolite biosynthetic process"/>
    <property type="evidence" value="ECO:0007669"/>
    <property type="project" value="TreeGrafter"/>
</dbReference>
<comment type="similarity">
    <text evidence="1">Belongs to the GMC oxidoreductase family.</text>
</comment>
<dbReference type="PIRSF" id="PIRSF000137">
    <property type="entry name" value="Alcohol_oxidase"/>
    <property type="match status" value="1"/>
</dbReference>
<dbReference type="PANTHER" id="PTHR11552">
    <property type="entry name" value="GLUCOSE-METHANOL-CHOLINE GMC OXIDOREDUCTASE"/>
    <property type="match status" value="1"/>
</dbReference>
<protein>
    <submittedName>
        <fullName evidence="6">Glucose-methanol-choline oxidoreductase</fullName>
    </submittedName>
</protein>
<accession>V5F8Z1</accession>
<gene>
    <name evidence="6" type="ORF">PVAR5_1045</name>
</gene>
<dbReference type="eggNOG" id="KOG1238">
    <property type="taxonomic scope" value="Eukaryota"/>
</dbReference>
<dbReference type="InParanoid" id="V5F8Z1"/>
<feature type="chain" id="PRO_5005714027" evidence="4">
    <location>
        <begin position="23"/>
        <end position="615"/>
    </location>
</feature>
<dbReference type="Proteomes" id="UP000018001">
    <property type="component" value="Unassembled WGS sequence"/>
</dbReference>
<feature type="domain" description="Glucose-methanol-choline oxidoreductase N-terminal" evidence="5">
    <location>
        <begin position="315"/>
        <end position="329"/>
    </location>
</feature>
<dbReference type="SUPFAM" id="SSF51905">
    <property type="entry name" value="FAD/NAD(P)-binding domain"/>
    <property type="match status" value="1"/>
</dbReference>
<feature type="signal peptide" evidence="4">
    <location>
        <begin position="1"/>
        <end position="22"/>
    </location>
</feature>
<dbReference type="InterPro" id="IPR012132">
    <property type="entry name" value="GMC_OxRdtase"/>
</dbReference>
<dbReference type="HOGENOM" id="CLU_002865_6_3_1"/>
<dbReference type="OrthoDB" id="269227at2759"/>
<comment type="caution">
    <text evidence="6">The sequence shown here is derived from an EMBL/GenBank/DDBJ whole genome shotgun (WGS) entry which is preliminary data.</text>
</comment>
<keyword evidence="4" id="KW-0732">Signal</keyword>
<dbReference type="EMBL" id="BAUL01000025">
    <property type="protein sequence ID" value="GAD92454.1"/>
    <property type="molecule type" value="Genomic_DNA"/>
</dbReference>
<evidence type="ECO:0000313" key="7">
    <source>
        <dbReference type="Proteomes" id="UP000018001"/>
    </source>
</evidence>
<evidence type="ECO:0000259" key="5">
    <source>
        <dbReference type="PROSITE" id="PS00624"/>
    </source>
</evidence>
<name>V5F8Z1_BYSSN</name>
<dbReference type="Gene3D" id="3.50.50.60">
    <property type="entry name" value="FAD/NAD(P)-binding domain"/>
    <property type="match status" value="1"/>
</dbReference>
<dbReference type="PANTHER" id="PTHR11552:SF138">
    <property type="entry name" value="DEHYDROGENASE PKFF-RELATED"/>
    <property type="match status" value="1"/>
</dbReference>
<dbReference type="SUPFAM" id="SSF54373">
    <property type="entry name" value="FAD-linked reductases, C-terminal domain"/>
    <property type="match status" value="1"/>
</dbReference>
<dbReference type="Gene3D" id="3.30.560.10">
    <property type="entry name" value="Glucose Oxidase, domain 3"/>
    <property type="match status" value="1"/>
</dbReference>
<evidence type="ECO:0000256" key="2">
    <source>
        <dbReference type="ARBA" id="ARBA00023180"/>
    </source>
</evidence>